<accession>A0AAV7M341</accession>
<evidence type="ECO:0000313" key="2">
    <source>
        <dbReference type="EMBL" id="KAJ1096288.1"/>
    </source>
</evidence>
<comment type="caution">
    <text evidence="2">The sequence shown here is derived from an EMBL/GenBank/DDBJ whole genome shotgun (WGS) entry which is preliminary data.</text>
</comment>
<feature type="compositionally biased region" description="Low complexity" evidence="1">
    <location>
        <begin position="170"/>
        <end position="182"/>
    </location>
</feature>
<reference evidence="2" key="1">
    <citation type="journal article" date="2022" name="bioRxiv">
        <title>Sequencing and chromosome-scale assembly of the giantPleurodeles waltlgenome.</title>
        <authorList>
            <person name="Brown T."/>
            <person name="Elewa A."/>
            <person name="Iarovenko S."/>
            <person name="Subramanian E."/>
            <person name="Araus A.J."/>
            <person name="Petzold A."/>
            <person name="Susuki M."/>
            <person name="Suzuki K.-i.T."/>
            <person name="Hayashi T."/>
            <person name="Toyoda A."/>
            <person name="Oliveira C."/>
            <person name="Osipova E."/>
            <person name="Leigh N.D."/>
            <person name="Simon A."/>
            <person name="Yun M.H."/>
        </authorList>
    </citation>
    <scope>NUCLEOTIDE SEQUENCE</scope>
    <source>
        <strain evidence="2">20211129_DDA</strain>
        <tissue evidence="2">Liver</tissue>
    </source>
</reference>
<dbReference type="EMBL" id="JANPWB010000014">
    <property type="protein sequence ID" value="KAJ1096288.1"/>
    <property type="molecule type" value="Genomic_DNA"/>
</dbReference>
<evidence type="ECO:0000256" key="1">
    <source>
        <dbReference type="SAM" id="MobiDB-lite"/>
    </source>
</evidence>
<feature type="compositionally biased region" description="Pro residues" evidence="1">
    <location>
        <begin position="158"/>
        <end position="169"/>
    </location>
</feature>
<sequence>MRADGEAEADRARWVLHSRSALGGQVTYLLSDLALQRRSEIHAPAHVWTGRVQAALPRQAGSASLLQPGALRAAHVNRPLILRLAGKSVCFRPRLGRCSGGTVRGGTPAEPLTAELQAPLPAEARRPGSTPAPDTLDTALETSLLLPAPPVLRAAPVPALPPTPPPEQPGRPLLRSPPLSKS</sequence>
<dbReference type="AlphaFoldDB" id="A0AAV7M341"/>
<organism evidence="2 3">
    <name type="scientific">Pleurodeles waltl</name>
    <name type="common">Iberian ribbed newt</name>
    <dbReference type="NCBI Taxonomy" id="8319"/>
    <lineage>
        <taxon>Eukaryota</taxon>
        <taxon>Metazoa</taxon>
        <taxon>Chordata</taxon>
        <taxon>Craniata</taxon>
        <taxon>Vertebrata</taxon>
        <taxon>Euteleostomi</taxon>
        <taxon>Amphibia</taxon>
        <taxon>Batrachia</taxon>
        <taxon>Caudata</taxon>
        <taxon>Salamandroidea</taxon>
        <taxon>Salamandridae</taxon>
        <taxon>Pleurodelinae</taxon>
        <taxon>Pleurodeles</taxon>
    </lineage>
</organism>
<evidence type="ECO:0000313" key="3">
    <source>
        <dbReference type="Proteomes" id="UP001066276"/>
    </source>
</evidence>
<proteinExistence type="predicted"/>
<name>A0AAV7M341_PLEWA</name>
<gene>
    <name evidence="2" type="ORF">NDU88_001431</name>
</gene>
<keyword evidence="3" id="KW-1185">Reference proteome</keyword>
<protein>
    <submittedName>
        <fullName evidence="2">Uncharacterized protein</fullName>
    </submittedName>
</protein>
<feature type="region of interest" description="Disordered" evidence="1">
    <location>
        <begin position="153"/>
        <end position="182"/>
    </location>
</feature>
<dbReference type="Proteomes" id="UP001066276">
    <property type="component" value="Chromosome 10"/>
</dbReference>